<organism evidence="2">
    <name type="scientific">marine sediment metagenome</name>
    <dbReference type="NCBI Taxonomy" id="412755"/>
    <lineage>
        <taxon>unclassified sequences</taxon>
        <taxon>metagenomes</taxon>
        <taxon>ecological metagenomes</taxon>
    </lineage>
</organism>
<feature type="region of interest" description="Disordered" evidence="1">
    <location>
        <begin position="19"/>
        <end position="46"/>
    </location>
</feature>
<dbReference type="EMBL" id="BARV01037138">
    <property type="protein sequence ID" value="GAI47991.1"/>
    <property type="molecule type" value="Genomic_DNA"/>
</dbReference>
<dbReference type="AlphaFoldDB" id="X1PZS6"/>
<accession>X1PZS6</accession>
<proteinExistence type="predicted"/>
<comment type="caution">
    <text evidence="2">The sequence shown here is derived from an EMBL/GenBank/DDBJ whole genome shotgun (WGS) entry which is preliminary data.</text>
</comment>
<name>X1PZS6_9ZZZZ</name>
<feature type="non-terminal residue" evidence="2">
    <location>
        <position position="46"/>
    </location>
</feature>
<feature type="compositionally biased region" description="Basic and acidic residues" evidence="1">
    <location>
        <begin position="19"/>
        <end position="28"/>
    </location>
</feature>
<evidence type="ECO:0000313" key="2">
    <source>
        <dbReference type="EMBL" id="GAI47991.1"/>
    </source>
</evidence>
<feature type="compositionally biased region" description="Polar residues" evidence="1">
    <location>
        <begin position="29"/>
        <end position="40"/>
    </location>
</feature>
<protein>
    <submittedName>
        <fullName evidence="2">Uncharacterized protein</fullName>
    </submittedName>
</protein>
<evidence type="ECO:0000256" key="1">
    <source>
        <dbReference type="SAM" id="MobiDB-lite"/>
    </source>
</evidence>
<reference evidence="2" key="1">
    <citation type="journal article" date="2014" name="Front. Microbiol.">
        <title>High frequency of phylogenetically diverse reductive dehalogenase-homologous genes in deep subseafloor sedimentary metagenomes.</title>
        <authorList>
            <person name="Kawai M."/>
            <person name="Futagami T."/>
            <person name="Toyoda A."/>
            <person name="Takaki Y."/>
            <person name="Nishi S."/>
            <person name="Hori S."/>
            <person name="Arai W."/>
            <person name="Tsubouchi T."/>
            <person name="Morono Y."/>
            <person name="Uchiyama I."/>
            <person name="Ito T."/>
            <person name="Fujiyama A."/>
            <person name="Inagaki F."/>
            <person name="Takami H."/>
        </authorList>
    </citation>
    <scope>NUCLEOTIDE SEQUENCE</scope>
    <source>
        <strain evidence="2">Expedition CK06-06</strain>
    </source>
</reference>
<sequence>MSGVVNRIFVIPHGVDEKFKPQEEKANGKSESLNSLPSFRTTKRRR</sequence>
<gene>
    <name evidence="2" type="ORF">S06H3_57523</name>
</gene>